<name>A0A1B6EIJ1_9HEMI</name>
<proteinExistence type="predicted"/>
<sequence>AGFCVPHGDLVPKLKIKNSSTYSTDMETGFLNPIQDDEHFPTNFYGQESGLDESEHILFGEMIVPEVIDYDNLWQNADINGVTSHQEESNLQKDEFQRLLYEWQHHLTYMQETDNFQQMLPVEELTSGQPSTVFNSLKSSNSLTPAAKLAIDELFPLEPTKESPTHMDTSEEKDGPCEVLDEVDIKQKPEDLP</sequence>
<feature type="compositionally biased region" description="Basic and acidic residues" evidence="1">
    <location>
        <begin position="183"/>
        <end position="193"/>
    </location>
</feature>
<gene>
    <name evidence="2" type="ORF">g.18188</name>
</gene>
<accession>A0A1B6EIJ1</accession>
<feature type="non-terminal residue" evidence="2">
    <location>
        <position position="193"/>
    </location>
</feature>
<evidence type="ECO:0000313" key="2">
    <source>
        <dbReference type="EMBL" id="JAS37712.1"/>
    </source>
</evidence>
<dbReference type="AlphaFoldDB" id="A0A1B6EIJ1"/>
<dbReference type="EMBL" id="GECZ01032057">
    <property type="protein sequence ID" value="JAS37712.1"/>
    <property type="molecule type" value="Transcribed_RNA"/>
</dbReference>
<feature type="region of interest" description="Disordered" evidence="1">
    <location>
        <begin position="156"/>
        <end position="193"/>
    </location>
</feature>
<organism evidence="2">
    <name type="scientific">Cuerna arida</name>
    <dbReference type="NCBI Taxonomy" id="1464854"/>
    <lineage>
        <taxon>Eukaryota</taxon>
        <taxon>Metazoa</taxon>
        <taxon>Ecdysozoa</taxon>
        <taxon>Arthropoda</taxon>
        <taxon>Hexapoda</taxon>
        <taxon>Insecta</taxon>
        <taxon>Pterygota</taxon>
        <taxon>Neoptera</taxon>
        <taxon>Paraneoptera</taxon>
        <taxon>Hemiptera</taxon>
        <taxon>Auchenorrhyncha</taxon>
        <taxon>Membracoidea</taxon>
        <taxon>Cicadellidae</taxon>
        <taxon>Cicadellinae</taxon>
        <taxon>Proconiini</taxon>
        <taxon>Cuerna</taxon>
    </lineage>
</organism>
<evidence type="ECO:0000256" key="1">
    <source>
        <dbReference type="SAM" id="MobiDB-lite"/>
    </source>
</evidence>
<protein>
    <submittedName>
        <fullName evidence="2">Uncharacterized protein</fullName>
    </submittedName>
</protein>
<feature type="non-terminal residue" evidence="2">
    <location>
        <position position="1"/>
    </location>
</feature>
<reference evidence="2" key="1">
    <citation type="submission" date="2015-11" db="EMBL/GenBank/DDBJ databases">
        <title>De novo transcriptome assembly of four potential Pierce s Disease insect vectors from Arizona vineyards.</title>
        <authorList>
            <person name="Tassone E.E."/>
        </authorList>
    </citation>
    <scope>NUCLEOTIDE SEQUENCE</scope>
</reference>
<feature type="compositionally biased region" description="Basic and acidic residues" evidence="1">
    <location>
        <begin position="159"/>
        <end position="176"/>
    </location>
</feature>